<feature type="region of interest" description="Disordered" evidence="1">
    <location>
        <begin position="1"/>
        <end position="53"/>
    </location>
</feature>
<dbReference type="Proteomes" id="UP000054870">
    <property type="component" value="Unassembled WGS sequence"/>
</dbReference>
<sequence length="53" mass="6024">MKFDMQTTPIPDPIADPNRDPESDPFLPNSPGHRPEEPQHPDAPPDKDPIRRL</sequence>
<name>A0A158D2J0_9BURK</name>
<organism evidence="2 3">
    <name type="scientific">Caballeronia catudaia</name>
    <dbReference type="NCBI Taxonomy" id="1777136"/>
    <lineage>
        <taxon>Bacteria</taxon>
        <taxon>Pseudomonadati</taxon>
        <taxon>Pseudomonadota</taxon>
        <taxon>Betaproteobacteria</taxon>
        <taxon>Burkholderiales</taxon>
        <taxon>Burkholderiaceae</taxon>
        <taxon>Caballeronia</taxon>
    </lineage>
</organism>
<evidence type="ECO:0000313" key="3">
    <source>
        <dbReference type="Proteomes" id="UP000054870"/>
    </source>
</evidence>
<evidence type="ECO:0000313" key="2">
    <source>
        <dbReference type="EMBL" id="SAK88875.1"/>
    </source>
</evidence>
<accession>A0A158D2J0</accession>
<evidence type="ECO:0000256" key="1">
    <source>
        <dbReference type="SAM" id="MobiDB-lite"/>
    </source>
</evidence>
<feature type="compositionally biased region" description="Basic and acidic residues" evidence="1">
    <location>
        <begin position="33"/>
        <end position="53"/>
    </location>
</feature>
<reference evidence="2" key="1">
    <citation type="submission" date="2016-01" db="EMBL/GenBank/DDBJ databases">
        <authorList>
            <person name="Peeters C."/>
        </authorList>
    </citation>
    <scope>NUCLEOTIDE SEQUENCE [LARGE SCALE GENOMIC DNA]</scope>
    <source>
        <strain evidence="2">LMG 29318</strain>
    </source>
</reference>
<dbReference type="RefSeq" id="WP_200823057.1">
    <property type="nucleotide sequence ID" value="NZ_FCOF02000047.1"/>
</dbReference>
<proteinExistence type="predicted"/>
<keyword evidence="3" id="KW-1185">Reference proteome</keyword>
<dbReference type="EMBL" id="FCOF02000047">
    <property type="protein sequence ID" value="SAK88875.1"/>
    <property type="molecule type" value="Genomic_DNA"/>
</dbReference>
<protein>
    <submittedName>
        <fullName evidence="2">Uncharacterized protein</fullName>
    </submittedName>
</protein>
<dbReference type="AlphaFoldDB" id="A0A158D2J0"/>
<gene>
    <name evidence="2" type="ORF">AWB75_06103</name>
</gene>
<comment type="caution">
    <text evidence="2">The sequence shown here is derived from an EMBL/GenBank/DDBJ whole genome shotgun (WGS) entry which is preliminary data.</text>
</comment>